<gene>
    <name evidence="1" type="ORF">NO357_10060</name>
</gene>
<evidence type="ECO:0000313" key="1">
    <source>
        <dbReference type="EMBL" id="MDQ2090239.1"/>
    </source>
</evidence>
<dbReference type="AlphaFoldDB" id="A0AAE3WCR5"/>
<protein>
    <submittedName>
        <fullName evidence="1">Uncharacterized protein</fullName>
    </submittedName>
</protein>
<dbReference type="Proteomes" id="UP001226762">
    <property type="component" value="Unassembled WGS sequence"/>
</dbReference>
<keyword evidence="2" id="KW-1185">Reference proteome</keyword>
<dbReference type="RefSeq" id="WP_306735507.1">
    <property type="nucleotide sequence ID" value="NZ_JANHAX010000002.1"/>
</dbReference>
<reference evidence="1" key="1">
    <citation type="submission" date="2022-07" db="EMBL/GenBank/DDBJ databases">
        <authorList>
            <person name="Otstavnykh N."/>
            <person name="Isaeva M."/>
            <person name="Bystritskaya E."/>
        </authorList>
    </citation>
    <scope>NUCLEOTIDE SEQUENCE</scope>
    <source>
        <strain evidence="1">KCTC 52189</strain>
    </source>
</reference>
<accession>A0AAE3WCR5</accession>
<comment type="caution">
    <text evidence="1">The sequence shown here is derived from an EMBL/GenBank/DDBJ whole genome shotgun (WGS) entry which is preliminary data.</text>
</comment>
<evidence type="ECO:0000313" key="2">
    <source>
        <dbReference type="Proteomes" id="UP001226762"/>
    </source>
</evidence>
<organism evidence="1 2">
    <name type="scientific">Marimonas arenosa</name>
    <dbReference type="NCBI Taxonomy" id="1795305"/>
    <lineage>
        <taxon>Bacteria</taxon>
        <taxon>Pseudomonadati</taxon>
        <taxon>Pseudomonadota</taxon>
        <taxon>Alphaproteobacteria</taxon>
        <taxon>Rhodobacterales</taxon>
        <taxon>Paracoccaceae</taxon>
        <taxon>Marimonas</taxon>
    </lineage>
</organism>
<sequence length="103" mass="11688">MQNSKRYVGIYNDLHGGMTDTGKIIRDAWVFGLIPESETCEGWLAAGIEDLWRKVNAEWEKYGFLVGNLPEDTRARFMEIHNAALDRARAAGWDGEYELAGDH</sequence>
<proteinExistence type="predicted"/>
<reference evidence="1" key="2">
    <citation type="submission" date="2023-02" db="EMBL/GenBank/DDBJ databases">
        <title>'Rhodoalgimonas zhirmunskyi' gen. nov., isolated from a red alga.</title>
        <authorList>
            <person name="Nedashkovskaya O.I."/>
            <person name="Otstavnykh N.Y."/>
            <person name="Bystritskaya E.P."/>
            <person name="Balabanova L.A."/>
            <person name="Isaeva M.P."/>
        </authorList>
    </citation>
    <scope>NUCLEOTIDE SEQUENCE</scope>
    <source>
        <strain evidence="1">KCTC 52189</strain>
    </source>
</reference>
<name>A0AAE3WCR5_9RHOB</name>
<dbReference type="EMBL" id="JANHAX010000002">
    <property type="protein sequence ID" value="MDQ2090239.1"/>
    <property type="molecule type" value="Genomic_DNA"/>
</dbReference>